<organism evidence="1 2">
    <name type="scientific">Pleurodeles waltl</name>
    <name type="common">Iberian ribbed newt</name>
    <dbReference type="NCBI Taxonomy" id="8319"/>
    <lineage>
        <taxon>Eukaryota</taxon>
        <taxon>Metazoa</taxon>
        <taxon>Chordata</taxon>
        <taxon>Craniata</taxon>
        <taxon>Vertebrata</taxon>
        <taxon>Euteleostomi</taxon>
        <taxon>Amphibia</taxon>
        <taxon>Batrachia</taxon>
        <taxon>Caudata</taxon>
        <taxon>Salamandroidea</taxon>
        <taxon>Salamandridae</taxon>
        <taxon>Pleurodelinae</taxon>
        <taxon>Pleurodeles</taxon>
    </lineage>
</organism>
<evidence type="ECO:0000313" key="1">
    <source>
        <dbReference type="EMBL" id="KAJ1106336.1"/>
    </source>
</evidence>
<sequence>MKSRLCRLRRGRHASGPHVCPTMHGSVEGRGREQHGTSNTAGSGTRFFSFIGFLLQLRSPDSSLASLRTSLRWHLVSGRLAGSSGSTAALTLFLGLALNFWRQGQASHVSAKQEI</sequence>
<dbReference type="EMBL" id="JANPWB010000013">
    <property type="protein sequence ID" value="KAJ1106336.1"/>
    <property type="molecule type" value="Genomic_DNA"/>
</dbReference>
<gene>
    <name evidence="1" type="ORF">NDU88_003737</name>
</gene>
<dbReference type="AlphaFoldDB" id="A0AAV7MRG2"/>
<evidence type="ECO:0000313" key="2">
    <source>
        <dbReference type="Proteomes" id="UP001066276"/>
    </source>
</evidence>
<accession>A0AAV7MRG2</accession>
<keyword evidence="2" id="KW-1185">Reference proteome</keyword>
<protein>
    <submittedName>
        <fullName evidence="1">Uncharacterized protein</fullName>
    </submittedName>
</protein>
<proteinExistence type="predicted"/>
<dbReference type="Proteomes" id="UP001066276">
    <property type="component" value="Chromosome 9"/>
</dbReference>
<reference evidence="1" key="1">
    <citation type="journal article" date="2022" name="bioRxiv">
        <title>Sequencing and chromosome-scale assembly of the giantPleurodeles waltlgenome.</title>
        <authorList>
            <person name="Brown T."/>
            <person name="Elewa A."/>
            <person name="Iarovenko S."/>
            <person name="Subramanian E."/>
            <person name="Araus A.J."/>
            <person name="Petzold A."/>
            <person name="Susuki M."/>
            <person name="Suzuki K.-i.T."/>
            <person name="Hayashi T."/>
            <person name="Toyoda A."/>
            <person name="Oliveira C."/>
            <person name="Osipova E."/>
            <person name="Leigh N.D."/>
            <person name="Simon A."/>
            <person name="Yun M.H."/>
        </authorList>
    </citation>
    <scope>NUCLEOTIDE SEQUENCE</scope>
    <source>
        <strain evidence="1">20211129_DDA</strain>
        <tissue evidence="1">Liver</tissue>
    </source>
</reference>
<comment type="caution">
    <text evidence="1">The sequence shown here is derived from an EMBL/GenBank/DDBJ whole genome shotgun (WGS) entry which is preliminary data.</text>
</comment>
<name>A0AAV7MRG2_PLEWA</name>